<dbReference type="Proteomes" id="UP000780345">
    <property type="component" value="Unassembled WGS sequence"/>
</dbReference>
<reference evidence="1" key="1">
    <citation type="submission" date="2020-04" db="EMBL/GenBank/DDBJ databases">
        <title>Deep metagenomics examines the oral microbiome during advanced dental caries in children, revealing novel taxa and co-occurrences with host molecules.</title>
        <authorList>
            <person name="Baker J.L."/>
            <person name="Morton J.T."/>
            <person name="Dinis M."/>
            <person name="Alvarez R."/>
            <person name="Tran N.C."/>
            <person name="Knight R."/>
            <person name="Edlund A."/>
        </authorList>
    </citation>
    <scope>NUCLEOTIDE SEQUENCE</scope>
    <source>
        <strain evidence="1">JCVI_32_bin.62</strain>
    </source>
</reference>
<dbReference type="AlphaFoldDB" id="A0A930DKR5"/>
<dbReference type="EMBL" id="JABZQQ010000070">
    <property type="protein sequence ID" value="MBF1265642.1"/>
    <property type="molecule type" value="Genomic_DNA"/>
</dbReference>
<evidence type="ECO:0000313" key="1">
    <source>
        <dbReference type="EMBL" id="MBF1265642.1"/>
    </source>
</evidence>
<evidence type="ECO:0000313" key="2">
    <source>
        <dbReference type="Proteomes" id="UP000780345"/>
    </source>
</evidence>
<accession>A0A930DKR5</accession>
<name>A0A930DKR5_NEISI</name>
<sequence>MVLTWNNKMPVIQIKEFPNDERVWRIDWFGAVRKNDNVPTEPTIDVYLRPVSVTDKTSIADFGWLNKERICCTIGVGQLPVLTIGSLWKNGKLLDYQVIVPSNLPNVNIAEDSVRLIEAAHKDQTGYIINKAAFDIGGFKNGLSARCLAIESDGDPYSIIIPVAEVIRFYYAISTNLAKIAFLGSYETNFDQIIGERCGFDSKTKILIIHLRQWLYDNEGWVLGRILRDKNAQQGFFQIHRSLVKQSVGKYHQPMPETNFPFQGKTDWAARCLSFTSGGKVRTLILELLRCTAPFPFSNLVVIRDNDGRQASPETDLPESNKRPYLRNQRLKSGTSKKLHSIEEPVQNMKRMVIDYVKERFGDLWNKELIKPEKEFCNYRKTDLLFLPPSESTTALGTGDGTSGQSKTAPISISINVGKETGIAQKLRSHSRSEALPATFENMMAAVRYLSENYQDKGVTAKVWPTLYMPLTSNRSSQWSYLDTSATTTNLVKTPRRVLIAELNIDNMLFWLVEFEQRESESLTAAMIYGASSMKAEEIKKILHLLARSKGIWKNIPPHGRFHIRPMKHSWPSIEEYASSIYKACLATST</sequence>
<evidence type="ECO:0008006" key="3">
    <source>
        <dbReference type="Google" id="ProtNLM"/>
    </source>
</evidence>
<organism evidence="1 2">
    <name type="scientific">Neisseria sicca</name>
    <dbReference type="NCBI Taxonomy" id="490"/>
    <lineage>
        <taxon>Bacteria</taxon>
        <taxon>Pseudomonadati</taxon>
        <taxon>Pseudomonadota</taxon>
        <taxon>Betaproteobacteria</taxon>
        <taxon>Neisseriales</taxon>
        <taxon>Neisseriaceae</taxon>
        <taxon>Neisseria</taxon>
    </lineage>
</organism>
<protein>
    <recommendedName>
        <fullName evidence="3">TnsE C-terminal domain-containing protein</fullName>
    </recommendedName>
</protein>
<comment type="caution">
    <text evidence="1">The sequence shown here is derived from an EMBL/GenBank/DDBJ whole genome shotgun (WGS) entry which is preliminary data.</text>
</comment>
<gene>
    <name evidence="1" type="ORF">HXM80_08230</name>
</gene>
<proteinExistence type="predicted"/>